<keyword evidence="2" id="KW-1185">Reference proteome</keyword>
<dbReference type="AlphaFoldDB" id="A0A4P6XX80"/>
<protein>
    <submittedName>
        <fullName evidence="1">ATPase expression protein 3</fullName>
    </submittedName>
</protein>
<accession>A0A4P6XX80</accession>
<evidence type="ECO:0000313" key="2">
    <source>
        <dbReference type="Proteomes" id="UP000292447"/>
    </source>
</evidence>
<proteinExistence type="predicted"/>
<dbReference type="STRING" id="2163413.A0A4P6XX80"/>
<gene>
    <name evidence="1" type="primary">MPUL0F02480</name>
    <name evidence="1" type="ORF">METSCH_F02480</name>
</gene>
<dbReference type="Proteomes" id="UP000292447">
    <property type="component" value="Chromosome VI"/>
</dbReference>
<evidence type="ECO:0000313" key="1">
    <source>
        <dbReference type="EMBL" id="QBM90664.1"/>
    </source>
</evidence>
<sequence>MNRGSQCALKKVWRRFAHHILKHQENPRIQGKFGGFGMSSIKDALARVSRVILRHDQVRSANKPLVLLPTRPSAPAQPRHIQKPPRERIPKHEMDKVRPHLKGFLRKRYQKFLEPLDMPQLKIYDDSLPKYDVLRAEHILANKKSSDRQQIFANYLEEKHNFEKMMNLLVELTPRDLMDKNTVENLTSLAHVLKREELQFRATRYDHIPRYHFHEVPPIPQPLTKESFQEYIYFLTHLKMLYRNSSSLMSGIVPEILLHTHHLENTQFKPFRTVETYNYLIKFFGYEKFQNSFSRELLLVMVHDGHSPNINTINQLMKTCRIHASRRSLVSTYKVVVSYLSLAKKLDLSLNLATWNRVYDCIHNIYLKEAFLNKMLAVCLPVLNNMCIQILNDYCETTHDTAEVITFMELDLRRPNWRNDPRMAEKVLRHRVKHMTRNEELSSIFELWLQIATDAVSLKVLLSAIDENPHFNHTSFLALCTYVQLSKDTTSVAPENYSRLLKMLCENKENYDVSVVNLIVRGIVHCDATETLNLPTEVIKYEDPSKARRKQTAFFPYHIPKGHFGENYRIIKRLSYASLIMLEAKVLYANRKLQARRLKSPWVPLAQKDRLAWESIMEQIKKETKFWEDTSEKARSVGFVVSKTPQASKDVITAYEKHNSVQMRVSHEISTVKKLREGFDKSLEREMRERKIQPADFEEPQL</sequence>
<dbReference type="EMBL" id="CP034461">
    <property type="protein sequence ID" value="QBM90664.1"/>
    <property type="molecule type" value="Genomic_DNA"/>
</dbReference>
<name>A0A4P6XX80_9ASCO</name>
<organism evidence="1 2">
    <name type="scientific">Metschnikowia aff. pulcherrima</name>
    <dbReference type="NCBI Taxonomy" id="2163413"/>
    <lineage>
        <taxon>Eukaryota</taxon>
        <taxon>Fungi</taxon>
        <taxon>Dikarya</taxon>
        <taxon>Ascomycota</taxon>
        <taxon>Saccharomycotina</taxon>
        <taxon>Pichiomycetes</taxon>
        <taxon>Metschnikowiaceae</taxon>
        <taxon>Metschnikowia</taxon>
    </lineage>
</organism>
<reference evidence="2" key="1">
    <citation type="submission" date="2019-03" db="EMBL/GenBank/DDBJ databases">
        <title>Snf2 controls pulcherriminic acid biosynthesis and connects pigmentation and antifungal activity of the yeast Metschnikowia pulcherrima.</title>
        <authorList>
            <person name="Gore-Lloyd D."/>
            <person name="Sumann I."/>
            <person name="Brachmann A.O."/>
            <person name="Schneeberger K."/>
            <person name="Ortiz-Merino R.A."/>
            <person name="Moreno-Beltran M."/>
            <person name="Schlaefli M."/>
            <person name="Kirner P."/>
            <person name="Santos Kron A."/>
            <person name="Wolfe K.H."/>
            <person name="Piel J."/>
            <person name="Ahrens C.H."/>
            <person name="Henk D."/>
            <person name="Freimoser F.M."/>
        </authorList>
    </citation>
    <scope>NUCLEOTIDE SEQUENCE [LARGE SCALE GENOMIC DNA]</scope>
    <source>
        <strain evidence="2">APC 1.2</strain>
    </source>
</reference>